<feature type="transmembrane region" description="Helical" evidence="2">
    <location>
        <begin position="129"/>
        <end position="148"/>
    </location>
</feature>
<keyword evidence="2" id="KW-0472">Membrane</keyword>
<keyword evidence="2" id="KW-1133">Transmembrane helix</keyword>
<gene>
    <name evidence="3" type="ORF">KGA66_22920</name>
</gene>
<dbReference type="AlphaFoldDB" id="A0A8J8BF82"/>
<keyword evidence="2" id="KW-0812">Transmembrane</keyword>
<keyword evidence="4" id="KW-1185">Reference proteome</keyword>
<reference evidence="3" key="1">
    <citation type="submission" date="2021-04" db="EMBL/GenBank/DDBJ databases">
        <title>Genome based classification of Actinospica acidithermotolerans sp. nov., an actinobacterium isolated from an Indonesian hot spring.</title>
        <authorList>
            <person name="Kusuma A.B."/>
            <person name="Putra K.E."/>
            <person name="Nafisah S."/>
            <person name="Loh J."/>
            <person name="Nouioui I."/>
            <person name="Goodfellow M."/>
        </authorList>
    </citation>
    <scope>NUCLEOTIDE SEQUENCE</scope>
    <source>
        <strain evidence="3">DSM 45618</strain>
    </source>
</reference>
<evidence type="ECO:0000256" key="1">
    <source>
        <dbReference type="SAM" id="MobiDB-lite"/>
    </source>
</evidence>
<evidence type="ECO:0000256" key="2">
    <source>
        <dbReference type="SAM" id="Phobius"/>
    </source>
</evidence>
<proteinExistence type="predicted"/>
<name>A0A8J8BF82_9ACTN</name>
<comment type="caution">
    <text evidence="3">The sequence shown here is derived from an EMBL/GenBank/DDBJ whole genome shotgun (WGS) entry which is preliminary data.</text>
</comment>
<feature type="compositionally biased region" description="Low complexity" evidence="1">
    <location>
        <begin position="162"/>
        <end position="172"/>
    </location>
</feature>
<protein>
    <submittedName>
        <fullName evidence="3">Uncharacterized protein</fullName>
    </submittedName>
</protein>
<feature type="transmembrane region" description="Helical" evidence="2">
    <location>
        <begin position="43"/>
        <end position="70"/>
    </location>
</feature>
<sequence length="212" mass="22099">MDSRSVTPLLSIAVPFAAAAVFLVPLIESEFPSAFVPPGDILLLAAGLACAAGHPPLPWMLSGLAVLVVIRRRERALEKAAAIQAVAVGRGADGCRGAVTAMRADPRGRHERDENAPAQIPAEHLRDQVFAACGYAFAVGALAAGVLAPRLRTRPASRRAPGRAATRAGQRAGHPPLRPEAMPDCDRPRRAGAPRGAPGREAVRGTESPART</sequence>
<feature type="compositionally biased region" description="Low complexity" evidence="1">
    <location>
        <begin position="191"/>
        <end position="200"/>
    </location>
</feature>
<feature type="region of interest" description="Disordered" evidence="1">
    <location>
        <begin position="154"/>
        <end position="212"/>
    </location>
</feature>
<dbReference type="Proteomes" id="UP000677913">
    <property type="component" value="Unassembled WGS sequence"/>
</dbReference>
<organism evidence="3 4">
    <name type="scientific">Actinocrinis puniceicyclus</name>
    <dbReference type="NCBI Taxonomy" id="977794"/>
    <lineage>
        <taxon>Bacteria</taxon>
        <taxon>Bacillati</taxon>
        <taxon>Actinomycetota</taxon>
        <taxon>Actinomycetes</taxon>
        <taxon>Catenulisporales</taxon>
        <taxon>Actinospicaceae</taxon>
        <taxon>Actinocrinis</taxon>
    </lineage>
</organism>
<evidence type="ECO:0000313" key="3">
    <source>
        <dbReference type="EMBL" id="MBS2965916.1"/>
    </source>
</evidence>
<accession>A0A8J8BF82</accession>
<evidence type="ECO:0000313" key="4">
    <source>
        <dbReference type="Proteomes" id="UP000677913"/>
    </source>
</evidence>
<dbReference type="EMBL" id="JAGSXH010000108">
    <property type="protein sequence ID" value="MBS2965916.1"/>
    <property type="molecule type" value="Genomic_DNA"/>
</dbReference>
<dbReference type="RefSeq" id="WP_211470473.1">
    <property type="nucleotide sequence ID" value="NZ_JAGSXH010000108.1"/>
</dbReference>